<proteinExistence type="inferred from homology"/>
<keyword evidence="3 6" id="KW-0812">Transmembrane</keyword>
<dbReference type="SUPFAM" id="SSF103473">
    <property type="entry name" value="MFS general substrate transporter"/>
    <property type="match status" value="1"/>
</dbReference>
<evidence type="ECO:0000256" key="5">
    <source>
        <dbReference type="ARBA" id="ARBA00023136"/>
    </source>
</evidence>
<dbReference type="InterPro" id="IPR005828">
    <property type="entry name" value="MFS_sugar_transport-like"/>
</dbReference>
<keyword evidence="9" id="KW-1185">Reference proteome</keyword>
<organism evidence="8 9">
    <name type="scientific">Cudoniella acicularis</name>
    <dbReference type="NCBI Taxonomy" id="354080"/>
    <lineage>
        <taxon>Eukaryota</taxon>
        <taxon>Fungi</taxon>
        <taxon>Dikarya</taxon>
        <taxon>Ascomycota</taxon>
        <taxon>Pezizomycotina</taxon>
        <taxon>Leotiomycetes</taxon>
        <taxon>Helotiales</taxon>
        <taxon>Tricladiaceae</taxon>
        <taxon>Cudoniella</taxon>
    </lineage>
</organism>
<feature type="transmembrane region" description="Helical" evidence="6">
    <location>
        <begin position="130"/>
        <end position="150"/>
    </location>
</feature>
<sequence length="153" mass="16432">MSLINTNYNYLDTMQISKESLIVGIIVSIYYLCCALGAVIASWFADKEGRRPSIFFCLATTSLGNILMFISGLSLHGSSPWKRGAIGCMVTGRIIMSLGVGGIDAVVLVYSSELSSSEARGKALAQEFQMNIFGLLMAYSINLGVTIVLGKTN</sequence>
<evidence type="ECO:0000313" key="9">
    <source>
        <dbReference type="Proteomes" id="UP000566819"/>
    </source>
</evidence>
<dbReference type="Gene3D" id="1.20.1250.20">
    <property type="entry name" value="MFS general substrate transporter like domains"/>
    <property type="match status" value="1"/>
</dbReference>
<reference evidence="8 9" key="1">
    <citation type="submission" date="2020-03" db="EMBL/GenBank/DDBJ databases">
        <title>Draft Genome Sequence of Cudoniella acicularis.</title>
        <authorList>
            <person name="Buettner E."/>
            <person name="Kellner H."/>
        </authorList>
    </citation>
    <scope>NUCLEOTIDE SEQUENCE [LARGE SCALE GENOMIC DNA]</scope>
    <source>
        <strain evidence="8 9">DSM 108380</strain>
    </source>
</reference>
<dbReference type="InterPro" id="IPR036259">
    <property type="entry name" value="MFS_trans_sf"/>
</dbReference>
<dbReference type="AlphaFoldDB" id="A0A8H4RQD8"/>
<name>A0A8H4RQD8_9HELO</name>
<dbReference type="Pfam" id="PF00083">
    <property type="entry name" value="Sugar_tr"/>
    <property type="match status" value="1"/>
</dbReference>
<evidence type="ECO:0000259" key="7">
    <source>
        <dbReference type="PROSITE" id="PS50850"/>
    </source>
</evidence>
<feature type="domain" description="Major facilitator superfamily (MFS) profile" evidence="7">
    <location>
        <begin position="1"/>
        <end position="153"/>
    </location>
</feature>
<comment type="caution">
    <text evidence="8">The sequence shown here is derived from an EMBL/GenBank/DDBJ whole genome shotgun (WGS) entry which is preliminary data.</text>
</comment>
<evidence type="ECO:0000256" key="6">
    <source>
        <dbReference type="SAM" id="Phobius"/>
    </source>
</evidence>
<evidence type="ECO:0000256" key="1">
    <source>
        <dbReference type="ARBA" id="ARBA00004141"/>
    </source>
</evidence>
<keyword evidence="5 6" id="KW-0472">Membrane</keyword>
<evidence type="ECO:0000256" key="2">
    <source>
        <dbReference type="ARBA" id="ARBA00010992"/>
    </source>
</evidence>
<dbReference type="GO" id="GO:0016020">
    <property type="term" value="C:membrane"/>
    <property type="evidence" value="ECO:0007669"/>
    <property type="project" value="UniProtKB-SubCell"/>
</dbReference>
<feature type="transmembrane region" description="Helical" evidence="6">
    <location>
        <begin position="85"/>
        <end position="110"/>
    </location>
</feature>
<comment type="subcellular location">
    <subcellularLocation>
        <location evidence="1">Membrane</location>
        <topology evidence="1">Multi-pass membrane protein</topology>
    </subcellularLocation>
</comment>
<dbReference type="PROSITE" id="PS50850">
    <property type="entry name" value="MFS"/>
    <property type="match status" value="1"/>
</dbReference>
<evidence type="ECO:0000313" key="8">
    <source>
        <dbReference type="EMBL" id="KAF4633055.1"/>
    </source>
</evidence>
<protein>
    <recommendedName>
        <fullName evidence="7">Major facilitator superfamily (MFS) profile domain-containing protein</fullName>
    </recommendedName>
</protein>
<dbReference type="Proteomes" id="UP000566819">
    <property type="component" value="Unassembled WGS sequence"/>
</dbReference>
<dbReference type="GO" id="GO:0005351">
    <property type="term" value="F:carbohydrate:proton symporter activity"/>
    <property type="evidence" value="ECO:0007669"/>
    <property type="project" value="TreeGrafter"/>
</dbReference>
<evidence type="ECO:0000256" key="4">
    <source>
        <dbReference type="ARBA" id="ARBA00022989"/>
    </source>
</evidence>
<feature type="transmembrane region" description="Helical" evidence="6">
    <location>
        <begin position="53"/>
        <end position="73"/>
    </location>
</feature>
<dbReference type="InterPro" id="IPR050360">
    <property type="entry name" value="MFS_Sugar_Transporters"/>
</dbReference>
<evidence type="ECO:0000256" key="3">
    <source>
        <dbReference type="ARBA" id="ARBA00022692"/>
    </source>
</evidence>
<keyword evidence="4 6" id="KW-1133">Transmembrane helix</keyword>
<comment type="similarity">
    <text evidence="2">Belongs to the major facilitator superfamily. Sugar transporter (TC 2.A.1.1) family.</text>
</comment>
<dbReference type="InterPro" id="IPR020846">
    <property type="entry name" value="MFS_dom"/>
</dbReference>
<accession>A0A8H4RQD8</accession>
<dbReference type="PANTHER" id="PTHR48022:SF68">
    <property type="entry name" value="MAJOR FACILITATOR SUPERFAMILY (MFS) PROFILE DOMAIN-CONTAINING PROTEIN-RELATED"/>
    <property type="match status" value="1"/>
</dbReference>
<dbReference type="EMBL" id="JAAMPI010000294">
    <property type="protein sequence ID" value="KAF4633055.1"/>
    <property type="molecule type" value="Genomic_DNA"/>
</dbReference>
<dbReference type="PANTHER" id="PTHR48022">
    <property type="entry name" value="PLASTIDIC GLUCOSE TRANSPORTER 4"/>
    <property type="match status" value="1"/>
</dbReference>
<feature type="transmembrane region" description="Helical" evidence="6">
    <location>
        <begin position="21"/>
        <end position="41"/>
    </location>
</feature>
<gene>
    <name evidence="8" type="ORF">G7Y89_g5065</name>
</gene>
<dbReference type="OrthoDB" id="2544694at2759"/>